<dbReference type="Pfam" id="PF00004">
    <property type="entry name" value="AAA"/>
    <property type="match status" value="1"/>
</dbReference>
<gene>
    <name evidence="2" type="ORF">BAUCODRAFT_74195</name>
</gene>
<evidence type="ECO:0000313" key="3">
    <source>
        <dbReference type="Proteomes" id="UP000011761"/>
    </source>
</evidence>
<dbReference type="InterPro" id="IPR027417">
    <property type="entry name" value="P-loop_NTPase"/>
</dbReference>
<dbReference type="OMA" id="EVWVFDQ"/>
<dbReference type="STRING" id="717646.M2MS43"/>
<dbReference type="Proteomes" id="UP000011761">
    <property type="component" value="Unassembled WGS sequence"/>
</dbReference>
<dbReference type="SUPFAM" id="SSF52540">
    <property type="entry name" value="P-loop containing nucleoside triphosphate hydrolases"/>
    <property type="match status" value="1"/>
</dbReference>
<feature type="domain" description="ATPase AAA-type core" evidence="1">
    <location>
        <begin position="215"/>
        <end position="335"/>
    </location>
</feature>
<dbReference type="EMBL" id="KB445558">
    <property type="protein sequence ID" value="EMC94323.1"/>
    <property type="molecule type" value="Genomic_DNA"/>
</dbReference>
<proteinExistence type="predicted"/>
<dbReference type="InterPro" id="IPR003959">
    <property type="entry name" value="ATPase_AAA_core"/>
</dbReference>
<keyword evidence="3" id="KW-1185">Reference proteome</keyword>
<dbReference type="GO" id="GO:0005634">
    <property type="term" value="C:nucleus"/>
    <property type="evidence" value="ECO:0007669"/>
    <property type="project" value="TreeGrafter"/>
</dbReference>
<evidence type="ECO:0000313" key="2">
    <source>
        <dbReference type="EMBL" id="EMC94323.1"/>
    </source>
</evidence>
<dbReference type="AlphaFoldDB" id="M2MS43"/>
<name>M2MS43_BAUPA</name>
<dbReference type="GO" id="GO:0042254">
    <property type="term" value="P:ribosome biogenesis"/>
    <property type="evidence" value="ECO:0007669"/>
    <property type="project" value="TreeGrafter"/>
</dbReference>
<protein>
    <recommendedName>
        <fullName evidence="1">ATPase AAA-type core domain-containing protein</fullName>
    </recommendedName>
</protein>
<dbReference type="GO" id="GO:1990275">
    <property type="term" value="F:preribosome binding"/>
    <property type="evidence" value="ECO:0007669"/>
    <property type="project" value="TreeGrafter"/>
</dbReference>
<dbReference type="InterPro" id="IPR050168">
    <property type="entry name" value="AAA_ATPase_domain"/>
</dbReference>
<dbReference type="HOGENOM" id="CLU_025506_1_0_1"/>
<dbReference type="RefSeq" id="XP_007678234.1">
    <property type="nucleotide sequence ID" value="XM_007680044.1"/>
</dbReference>
<dbReference type="CDD" id="cd19481">
    <property type="entry name" value="RecA-like_protease"/>
    <property type="match status" value="1"/>
</dbReference>
<dbReference type="PANTHER" id="PTHR23077">
    <property type="entry name" value="AAA-FAMILY ATPASE"/>
    <property type="match status" value="1"/>
</dbReference>
<dbReference type="GO" id="GO:0003723">
    <property type="term" value="F:RNA binding"/>
    <property type="evidence" value="ECO:0007669"/>
    <property type="project" value="TreeGrafter"/>
</dbReference>
<dbReference type="GeneID" id="19116874"/>
<dbReference type="Gene3D" id="1.10.8.60">
    <property type="match status" value="1"/>
</dbReference>
<dbReference type="eggNOG" id="KOG0730">
    <property type="taxonomic scope" value="Eukaryota"/>
</dbReference>
<sequence>MPHNDTARTYFEHSSAPRTNTDTVIVEALRADYPNLHLTVVPRHIINFEAYAAAGQASLAPIDKETDRLSWRYFLPPAARLNGQRGALEDVVKLGKFLLDWQGKEYVLYIAEGRDGNYPVVVTNQYVLSASVEATNKLLFEVGAWNNDLHNEIWVFDGGRWQKDANLWQSVQKSHWEDVILDESMKNAIIADVEGFFEARDTYERLRVPWKRGIIYYGPPGNGKTISIKAMMNSLYARSPAIPTLYVRTLASFLGPEYSINQIFTRARQTAPCYLVFEDLDSIVTDAVRSYFLNAVDGIAKNDGILMVGSTNHLDRLDPGIAKRPSRFDRKYLFPNPNMEERTKYMKYWQAKLKDNKDLEFPDKLCPAIAKITPGFSFAYLQEAMVATLLAIARDDDSFSERVCLESFKGLYDWVWTVRLEDEEDPDLDNYVLWREIKKQVRILKEEMGEKSGR</sequence>
<dbReference type="GO" id="GO:0005524">
    <property type="term" value="F:ATP binding"/>
    <property type="evidence" value="ECO:0007669"/>
    <property type="project" value="InterPro"/>
</dbReference>
<reference evidence="2 3" key="1">
    <citation type="journal article" date="2012" name="PLoS Pathog.">
        <title>Diverse lifestyles and strategies of plant pathogenesis encoded in the genomes of eighteen Dothideomycetes fungi.</title>
        <authorList>
            <person name="Ohm R.A."/>
            <person name="Feau N."/>
            <person name="Henrissat B."/>
            <person name="Schoch C.L."/>
            <person name="Horwitz B.A."/>
            <person name="Barry K.W."/>
            <person name="Condon B.J."/>
            <person name="Copeland A.C."/>
            <person name="Dhillon B."/>
            <person name="Glaser F."/>
            <person name="Hesse C.N."/>
            <person name="Kosti I."/>
            <person name="LaButti K."/>
            <person name="Lindquist E.A."/>
            <person name="Lucas S."/>
            <person name="Salamov A.A."/>
            <person name="Bradshaw R.E."/>
            <person name="Ciuffetti L."/>
            <person name="Hamelin R.C."/>
            <person name="Kema G.H.J."/>
            <person name="Lawrence C."/>
            <person name="Scott J.A."/>
            <person name="Spatafora J.W."/>
            <person name="Turgeon B.G."/>
            <person name="de Wit P.J.G.M."/>
            <person name="Zhong S."/>
            <person name="Goodwin S.B."/>
            <person name="Grigoriev I.V."/>
        </authorList>
    </citation>
    <scope>NUCLEOTIDE SEQUENCE [LARGE SCALE GENOMIC DNA]</scope>
    <source>
        <strain evidence="2 3">UAMH 10762</strain>
    </source>
</reference>
<organism evidence="2 3">
    <name type="scientific">Baudoinia panamericana (strain UAMH 10762)</name>
    <name type="common">Angels' share fungus</name>
    <name type="synonym">Baudoinia compniacensis (strain UAMH 10762)</name>
    <dbReference type="NCBI Taxonomy" id="717646"/>
    <lineage>
        <taxon>Eukaryota</taxon>
        <taxon>Fungi</taxon>
        <taxon>Dikarya</taxon>
        <taxon>Ascomycota</taxon>
        <taxon>Pezizomycotina</taxon>
        <taxon>Dothideomycetes</taxon>
        <taxon>Dothideomycetidae</taxon>
        <taxon>Mycosphaerellales</taxon>
        <taxon>Teratosphaeriaceae</taxon>
        <taxon>Baudoinia</taxon>
    </lineage>
</organism>
<evidence type="ECO:0000259" key="1">
    <source>
        <dbReference type="Pfam" id="PF00004"/>
    </source>
</evidence>
<dbReference type="OrthoDB" id="2115716at2759"/>
<dbReference type="KEGG" id="bcom:BAUCODRAFT_74195"/>
<accession>M2MS43</accession>
<dbReference type="PANTHER" id="PTHR23077:SF132">
    <property type="entry name" value="ATP-DEPENDENT ZN PROTEASE"/>
    <property type="match status" value="1"/>
</dbReference>
<dbReference type="GO" id="GO:0016887">
    <property type="term" value="F:ATP hydrolysis activity"/>
    <property type="evidence" value="ECO:0007669"/>
    <property type="project" value="InterPro"/>
</dbReference>
<dbReference type="Gene3D" id="3.40.50.300">
    <property type="entry name" value="P-loop containing nucleotide triphosphate hydrolases"/>
    <property type="match status" value="1"/>
</dbReference>